<feature type="compositionally biased region" description="Pro residues" evidence="1">
    <location>
        <begin position="37"/>
        <end position="49"/>
    </location>
</feature>
<sequence>MSNLVFPQICGFSGGSLVPNVCCVSRPPRPAAQSPVGPAPYPAPTPPPSFVQYPIPDSQPIAYPTSPPPSPTPPWYLTTKLTETLSQDNGVPEQELLQGTRKQSTTPRPPPTSTTTTTTPRPTTTTTTTTTTTRPRPATATRQPTTTTRKPTTTTTTTTTTPRPTTTTTRRPTTTTTTTTTTTPRPTATPRPTTTSRPKTTTTRRPPSTTTRKRATAVISLRQQPAGSPTDGDVDVLPEGPGSPPISPEPALGTCSPDEGCPEWATNSWKRERRVAADGYPLAVDEQVRLRLSTVRSGQLFVGICGDDATPGCAVIAFLGTEDPAAPGSPSTARFETRATSGNDVADPRARVLTAAPARGSATLPSGRKYTLVVHRRSAGRLDAWLDNQPDRKTSVPVGDGMAFLRASSSAGVITFVQGQEVDGYHMEVGERVVLRLNVTRDGLLDIGLCGDRACSVVRVTGVEPQGAQGRAAMGFSTRITASNSVTEERGQTLQQAAGPGSFPVDQSFTFEVLRRTEWGMDVWLAGDPERKATVPLEPDRLRLKVDSDAGSTAFERGEAADGLALQPGKSVVLAVAPDNADGVLDVSLCGRASCASVRVLGADGSAGLGFSTRTSSTNSASDEGDAVREPSGPTGFRAKTPLRLVARHAVRRGGAPPQLQVWLQDGDRAKRAAVDLNADQADAPRLKVASTAGAVTLQQELRDGHELAVGETVTVALTVTREDGWLFLGLCGAESCSAVGVIGASDDSRFSFTSRITTSNSVVGEGSVWQSSTRGPRRFVAGQTLRFSLQRRTQELMDVWLEPAQSKKATIPLEDDRKVFKVASDAGMLVFDGGKKPGYRLAVAEEVRVELRPARAQGWLFVGLCGRGSCSVLGVGGAADGKLSTATRTSAANSVLAPGPIIEESAGPDSFVPDSVLTLVVRRVSEHLMTVRTEAGDVSVSVPLQRDHDRLDVVSSVGSTSLLPGSAVDGHPMAVDERVRLLFQATRADGWLALGLCGGGPGGPGGCSTVRLTALRPLSYQARTTRGTSVGDARGDLVGESAGAAATPGFVAGRNYTLVVHRQSEAAADVWLDGDPGLKVSLPLQPGMDVFKADSNAGSTYLDASEFCPALCQDSSNQNFCKKKY</sequence>
<feature type="compositionally biased region" description="Polar residues" evidence="1">
    <location>
        <begin position="79"/>
        <end position="89"/>
    </location>
</feature>
<feature type="region of interest" description="Disordered" evidence="1">
    <location>
        <begin position="238"/>
        <end position="257"/>
    </location>
</feature>
<dbReference type="SUPFAM" id="SSF81995">
    <property type="entry name" value="beta-sandwich domain of Sec23/24"/>
    <property type="match status" value="1"/>
</dbReference>
<feature type="compositionally biased region" description="Polar residues" evidence="1">
    <location>
        <begin position="612"/>
        <end position="622"/>
    </location>
</feature>
<dbReference type="AlphaFoldDB" id="A0AAV7X9N2"/>
<dbReference type="EMBL" id="JAPTSV010000013">
    <property type="protein sequence ID" value="KAJ1521329.1"/>
    <property type="molecule type" value="Genomic_DNA"/>
</dbReference>
<keyword evidence="3" id="KW-1185">Reference proteome</keyword>
<evidence type="ECO:0000313" key="2">
    <source>
        <dbReference type="EMBL" id="KAJ1521329.1"/>
    </source>
</evidence>
<feature type="region of interest" description="Disordered" evidence="1">
    <location>
        <begin position="28"/>
        <end position="215"/>
    </location>
</feature>
<comment type="caution">
    <text evidence="2">The sequence shown here is derived from an EMBL/GenBank/DDBJ whole genome shotgun (WGS) entry which is preliminary data.</text>
</comment>
<proteinExistence type="predicted"/>
<organism evidence="2 3">
    <name type="scientific">Megalurothrips usitatus</name>
    <name type="common">bean blossom thrips</name>
    <dbReference type="NCBI Taxonomy" id="439358"/>
    <lineage>
        <taxon>Eukaryota</taxon>
        <taxon>Metazoa</taxon>
        <taxon>Ecdysozoa</taxon>
        <taxon>Arthropoda</taxon>
        <taxon>Hexapoda</taxon>
        <taxon>Insecta</taxon>
        <taxon>Pterygota</taxon>
        <taxon>Neoptera</taxon>
        <taxon>Paraneoptera</taxon>
        <taxon>Thysanoptera</taxon>
        <taxon>Terebrantia</taxon>
        <taxon>Thripoidea</taxon>
        <taxon>Thripidae</taxon>
        <taxon>Megalurothrips</taxon>
    </lineage>
</organism>
<feature type="compositionally biased region" description="Pro residues" evidence="1">
    <location>
        <begin position="65"/>
        <end position="74"/>
    </location>
</feature>
<accession>A0AAV7X9N2</accession>
<reference evidence="2" key="1">
    <citation type="submission" date="2022-12" db="EMBL/GenBank/DDBJ databases">
        <title>Chromosome-level genome assembly of the bean flower thrips Megalurothrips usitatus.</title>
        <authorList>
            <person name="Ma L."/>
            <person name="Liu Q."/>
            <person name="Li H."/>
            <person name="Cai W."/>
        </authorList>
    </citation>
    <scope>NUCLEOTIDE SEQUENCE</scope>
    <source>
        <strain evidence="2">Cailab_2022a</strain>
    </source>
</reference>
<protein>
    <submittedName>
        <fullName evidence="2">Uncharacterized protein</fullName>
    </submittedName>
</protein>
<name>A0AAV7X9N2_9NEOP</name>
<evidence type="ECO:0000313" key="3">
    <source>
        <dbReference type="Proteomes" id="UP001075354"/>
    </source>
</evidence>
<gene>
    <name evidence="2" type="ORF">ONE63_003005</name>
</gene>
<dbReference type="PANTHER" id="PTHR13361">
    <property type="entry name" value="WW DOMAIN-BINDING PROTEIN 11"/>
    <property type="match status" value="1"/>
</dbReference>
<evidence type="ECO:0000256" key="1">
    <source>
        <dbReference type="SAM" id="MobiDB-lite"/>
    </source>
</evidence>
<feature type="region of interest" description="Disordered" evidence="1">
    <location>
        <begin position="609"/>
        <end position="638"/>
    </location>
</feature>
<dbReference type="GO" id="GO:0005681">
    <property type="term" value="C:spliceosomal complex"/>
    <property type="evidence" value="ECO:0007669"/>
    <property type="project" value="TreeGrafter"/>
</dbReference>
<dbReference type="PANTHER" id="PTHR13361:SF1">
    <property type="entry name" value="WW DOMAIN-BINDING PROTEIN 11"/>
    <property type="match status" value="1"/>
</dbReference>
<dbReference type="Proteomes" id="UP001075354">
    <property type="component" value="Chromosome 13"/>
</dbReference>
<feature type="compositionally biased region" description="Low complexity" evidence="1">
    <location>
        <begin position="113"/>
        <end position="210"/>
    </location>
</feature>